<dbReference type="SMART" id="SM00490">
    <property type="entry name" value="HELICc"/>
    <property type="match status" value="1"/>
</dbReference>
<dbReference type="EMBL" id="BTGD01000018">
    <property type="protein sequence ID" value="GMM57959.1"/>
    <property type="molecule type" value="Genomic_DNA"/>
</dbReference>
<feature type="compositionally biased region" description="Acidic residues" evidence="9">
    <location>
        <begin position="7"/>
        <end position="17"/>
    </location>
</feature>
<feature type="domain" description="Helicase C-terminal" evidence="11">
    <location>
        <begin position="1490"/>
        <end position="1648"/>
    </location>
</feature>
<feature type="compositionally biased region" description="Acidic residues" evidence="9">
    <location>
        <begin position="139"/>
        <end position="152"/>
    </location>
</feature>
<keyword evidence="2" id="KW-0479">Metal-binding</keyword>
<feature type="compositionally biased region" description="Polar residues" evidence="9">
    <location>
        <begin position="345"/>
        <end position="359"/>
    </location>
</feature>
<dbReference type="InterPro" id="IPR050628">
    <property type="entry name" value="SNF2_RAD54_helicase_TF"/>
</dbReference>
<dbReference type="PANTHER" id="PTHR45626">
    <property type="entry name" value="TRANSCRIPTION TERMINATION FACTOR 2-RELATED"/>
    <property type="match status" value="1"/>
</dbReference>
<reference evidence="12 13" key="1">
    <citation type="journal article" date="2023" name="Elife">
        <title>Identification of key yeast species and microbe-microbe interactions impacting larval growth of Drosophila in the wild.</title>
        <authorList>
            <person name="Mure A."/>
            <person name="Sugiura Y."/>
            <person name="Maeda R."/>
            <person name="Honda K."/>
            <person name="Sakurai N."/>
            <person name="Takahashi Y."/>
            <person name="Watada M."/>
            <person name="Katoh T."/>
            <person name="Gotoh A."/>
            <person name="Gotoh Y."/>
            <person name="Taniguchi I."/>
            <person name="Nakamura K."/>
            <person name="Hayashi T."/>
            <person name="Katayama T."/>
            <person name="Uemura T."/>
            <person name="Hattori Y."/>
        </authorList>
    </citation>
    <scope>NUCLEOTIDE SEQUENCE [LARGE SCALE GENOMIC DNA]</scope>
    <source>
        <strain evidence="12 13">KH-74</strain>
    </source>
</reference>
<evidence type="ECO:0000259" key="10">
    <source>
        <dbReference type="PROSITE" id="PS51192"/>
    </source>
</evidence>
<dbReference type="GO" id="GO:0016787">
    <property type="term" value="F:hydrolase activity"/>
    <property type="evidence" value="ECO:0007669"/>
    <property type="project" value="UniProtKB-KW"/>
</dbReference>
<keyword evidence="5" id="KW-0378">Hydrolase</keyword>
<feature type="compositionally biased region" description="Acidic residues" evidence="9">
    <location>
        <begin position="286"/>
        <end position="297"/>
    </location>
</feature>
<evidence type="ECO:0000256" key="8">
    <source>
        <dbReference type="SAM" id="Coils"/>
    </source>
</evidence>
<dbReference type="InterPro" id="IPR017907">
    <property type="entry name" value="Znf_RING_CS"/>
</dbReference>
<gene>
    <name evidence="12" type="ORF">DAKH74_045750</name>
</gene>
<dbReference type="SMART" id="SM00487">
    <property type="entry name" value="DEXDc"/>
    <property type="match status" value="1"/>
</dbReference>
<feature type="coiled-coil region" evidence="8">
    <location>
        <begin position="580"/>
        <end position="628"/>
    </location>
</feature>
<dbReference type="PROSITE" id="PS51192">
    <property type="entry name" value="HELICASE_ATP_BIND_1"/>
    <property type="match status" value="1"/>
</dbReference>
<dbReference type="InterPro" id="IPR027417">
    <property type="entry name" value="P-loop_NTPase"/>
</dbReference>
<evidence type="ECO:0000313" key="12">
    <source>
        <dbReference type="EMBL" id="GMM57959.1"/>
    </source>
</evidence>
<dbReference type="CDD" id="cd18008">
    <property type="entry name" value="DEXDc_SHPRH-like"/>
    <property type="match status" value="1"/>
</dbReference>
<feature type="compositionally biased region" description="Basic and acidic residues" evidence="9">
    <location>
        <begin position="22"/>
        <end position="35"/>
    </location>
</feature>
<feature type="compositionally biased region" description="Polar residues" evidence="9">
    <location>
        <begin position="459"/>
        <end position="476"/>
    </location>
</feature>
<keyword evidence="13" id="KW-1185">Reference proteome</keyword>
<dbReference type="InterPro" id="IPR000330">
    <property type="entry name" value="SNF2_N"/>
</dbReference>
<evidence type="ECO:0000256" key="9">
    <source>
        <dbReference type="SAM" id="MobiDB-lite"/>
    </source>
</evidence>
<evidence type="ECO:0000256" key="6">
    <source>
        <dbReference type="ARBA" id="ARBA00022833"/>
    </source>
</evidence>
<dbReference type="InterPro" id="IPR038718">
    <property type="entry name" value="SNF2-like_sf"/>
</dbReference>
<feature type="compositionally biased region" description="Basic and acidic residues" evidence="9">
    <location>
        <begin position="412"/>
        <end position="421"/>
    </location>
</feature>
<dbReference type="Gene3D" id="3.40.50.300">
    <property type="entry name" value="P-loop containing nucleotide triphosphate hydrolases"/>
    <property type="match status" value="1"/>
</dbReference>
<evidence type="ECO:0000256" key="4">
    <source>
        <dbReference type="ARBA" id="ARBA00022771"/>
    </source>
</evidence>
<feature type="compositionally biased region" description="Polar residues" evidence="9">
    <location>
        <begin position="498"/>
        <end position="513"/>
    </location>
</feature>
<name>A0AAV5S291_MAUHU</name>
<dbReference type="Pfam" id="PF00176">
    <property type="entry name" value="SNF2-rel_dom"/>
    <property type="match status" value="1"/>
</dbReference>
<feature type="region of interest" description="Disordered" evidence="9">
    <location>
        <begin position="328"/>
        <end position="483"/>
    </location>
</feature>
<feature type="region of interest" description="Disordered" evidence="9">
    <location>
        <begin position="79"/>
        <end position="103"/>
    </location>
</feature>
<dbReference type="PROSITE" id="PS00518">
    <property type="entry name" value="ZF_RING_1"/>
    <property type="match status" value="1"/>
</dbReference>
<protein>
    <submittedName>
        <fullName evidence="12">Translocase</fullName>
    </submittedName>
</protein>
<dbReference type="SUPFAM" id="SSF52540">
    <property type="entry name" value="P-loop containing nucleoside triphosphate hydrolases"/>
    <property type="match status" value="2"/>
</dbReference>
<feature type="compositionally biased region" description="Polar residues" evidence="9">
    <location>
        <begin position="48"/>
        <end position="58"/>
    </location>
</feature>
<dbReference type="InterPro" id="IPR001650">
    <property type="entry name" value="Helicase_C-like"/>
</dbReference>
<feature type="region of interest" description="Disordered" evidence="9">
    <location>
        <begin position="1"/>
        <end position="66"/>
    </location>
</feature>
<dbReference type="Proteomes" id="UP001377567">
    <property type="component" value="Unassembled WGS sequence"/>
</dbReference>
<evidence type="ECO:0000256" key="2">
    <source>
        <dbReference type="ARBA" id="ARBA00022723"/>
    </source>
</evidence>
<accession>A0AAV5S291</accession>
<dbReference type="CDD" id="cd18793">
    <property type="entry name" value="SF2_C_SNF"/>
    <property type="match status" value="1"/>
</dbReference>
<organism evidence="12 13">
    <name type="scientific">Maudiozyma humilis</name>
    <name type="common">Sour dough yeast</name>
    <name type="synonym">Kazachstania humilis</name>
    <dbReference type="NCBI Taxonomy" id="51915"/>
    <lineage>
        <taxon>Eukaryota</taxon>
        <taxon>Fungi</taxon>
        <taxon>Dikarya</taxon>
        <taxon>Ascomycota</taxon>
        <taxon>Saccharomycotina</taxon>
        <taxon>Saccharomycetes</taxon>
        <taxon>Saccharomycetales</taxon>
        <taxon>Saccharomycetaceae</taxon>
        <taxon>Maudiozyma</taxon>
    </lineage>
</organism>
<dbReference type="SUPFAM" id="SSF57850">
    <property type="entry name" value="RING/U-box"/>
    <property type="match status" value="1"/>
</dbReference>
<feature type="domain" description="Helicase ATP-binding" evidence="10">
    <location>
        <begin position="1002"/>
        <end position="1202"/>
    </location>
</feature>
<comment type="caution">
    <text evidence="12">The sequence shown here is derived from an EMBL/GenBank/DDBJ whole genome shotgun (WGS) entry which is preliminary data.</text>
</comment>
<proteinExistence type="inferred from homology"/>
<dbReference type="GO" id="GO:0005634">
    <property type="term" value="C:nucleus"/>
    <property type="evidence" value="ECO:0007669"/>
    <property type="project" value="TreeGrafter"/>
</dbReference>
<evidence type="ECO:0000256" key="7">
    <source>
        <dbReference type="ARBA" id="ARBA00022840"/>
    </source>
</evidence>
<dbReference type="Gene3D" id="3.30.40.10">
    <property type="entry name" value="Zinc/RING finger domain, C3HC4 (zinc finger)"/>
    <property type="match status" value="1"/>
</dbReference>
<keyword evidence="8" id="KW-0175">Coiled coil</keyword>
<evidence type="ECO:0000259" key="11">
    <source>
        <dbReference type="PROSITE" id="PS51194"/>
    </source>
</evidence>
<evidence type="ECO:0000313" key="13">
    <source>
        <dbReference type="Proteomes" id="UP001377567"/>
    </source>
</evidence>
<feature type="region of interest" description="Disordered" evidence="9">
    <location>
        <begin position="494"/>
        <end position="513"/>
    </location>
</feature>
<feature type="compositionally biased region" description="Basic and acidic residues" evidence="9">
    <location>
        <begin position="251"/>
        <end position="262"/>
    </location>
</feature>
<dbReference type="GO" id="GO:0005524">
    <property type="term" value="F:ATP binding"/>
    <property type="evidence" value="ECO:0007669"/>
    <property type="project" value="UniProtKB-KW"/>
</dbReference>
<keyword evidence="4" id="KW-0863">Zinc-finger</keyword>
<evidence type="ECO:0000256" key="5">
    <source>
        <dbReference type="ARBA" id="ARBA00022801"/>
    </source>
</evidence>
<dbReference type="InterPro" id="IPR013083">
    <property type="entry name" value="Znf_RING/FYVE/PHD"/>
</dbReference>
<dbReference type="GO" id="GO:0005737">
    <property type="term" value="C:cytoplasm"/>
    <property type="evidence" value="ECO:0007669"/>
    <property type="project" value="TreeGrafter"/>
</dbReference>
<feature type="compositionally biased region" description="Polar residues" evidence="9">
    <location>
        <begin position="368"/>
        <end position="377"/>
    </location>
</feature>
<dbReference type="PANTHER" id="PTHR45626:SF16">
    <property type="entry name" value="ATP-DEPENDENT HELICASE ULS1"/>
    <property type="match status" value="1"/>
</dbReference>
<keyword evidence="7" id="KW-0067">ATP-binding</keyword>
<feature type="region of interest" description="Disordered" evidence="9">
    <location>
        <begin position="125"/>
        <end position="307"/>
    </location>
</feature>
<dbReference type="InterPro" id="IPR014001">
    <property type="entry name" value="Helicase_ATP-bd"/>
</dbReference>
<keyword evidence="6" id="KW-0862">Zinc</keyword>
<evidence type="ECO:0000256" key="3">
    <source>
        <dbReference type="ARBA" id="ARBA00022741"/>
    </source>
</evidence>
<dbReference type="Pfam" id="PF00271">
    <property type="entry name" value="Helicase_C"/>
    <property type="match status" value="1"/>
</dbReference>
<evidence type="ECO:0000256" key="1">
    <source>
        <dbReference type="ARBA" id="ARBA00007025"/>
    </source>
</evidence>
<keyword evidence="3" id="KW-0547">Nucleotide-binding</keyword>
<dbReference type="GO" id="GO:0008094">
    <property type="term" value="F:ATP-dependent activity, acting on DNA"/>
    <property type="evidence" value="ECO:0007669"/>
    <property type="project" value="TreeGrafter"/>
</dbReference>
<sequence length="1662" mass="187849">MAVIDLTLEELGSDMDAMDSSFEDKPNRGDSESSREASQLPTAGRSAAANSSKASQGTGEHDLSGLKFASTYEEKLHNLSVLQRQKFSKPRATDEDDNAVDEVRSKPLRIPVLSEFPVAHILTPQMPEFDRVSSSGSSDEMEEMEDVDEDGDTSSIFTKKQEVKTGENAPQKPTLSTSESVTQIIRELQNKPPRNLISISRQDSTPTEPSPPSSDGWKLGDTAQENSEGEMEPQPHIDTDDAESDVPTDTEVQKPTDTEAQKRTNTNHNDIVESRVSPNNEHEEIIESEGPTDDEIEVPLPQKPVSEPISAPIVSNIITSSPVKKDIYEEPMSVDLDLTRESDSSPRVQPNDETVQSPKVPQLKAETNHISIPTHTPQPKAEEPGKVLSESGLPVGSANEEHSTASSLKRKASSDDIDSKPFKKRSLSTSKPEVPQLTRPTKSEANDAIIILSSDDEVASTSATTAKHSEKPSNGSEIIMGDEKKIPTQTVEDVDQQPAGNDTSGTPSNLSAAQESFENMGKRFAKEEKALQNSIDSLSSSNIILQRKLAKRELKLKQAKSKMYVLQRSSSTSSTQNMLLQDIQRTVQTLTDLKNATERKSEVAHKRLEEANIKMNKLKQEKDAKLGTARNNLVLAERDARTKEIIEKRRDLFEQRDRLDKMLKDGSITVATHVTAIADIASQLTSLTVQEAAAPPVQNPSEIHSADRNAYSDKPDYFQKSIDTAKKLIMESSTRTGLTKRMLCQHLDNLSTYKNHFEMGRAIPAYMKKATLDSAELLFGNGVKMPIVYTLLDDYGLQYRNMQILTTDRRGQYFKSVQIAKKLVQESPRYDDIKRSMLNHLDLLDLFRKNIDHGTPPVGASRIAVSRSVVFLLKQGLKMSKLYENLKVYNVVTTEEELRNLIAFENQHSNNNVFESYDDQGIKKWILSNDNPSNNRNTNGMEGFQTTTMGNIHDAEDKEYIRELLANVKETENEIEGEEMTPEELTVNLLRHQRLGLRWLLNVEKSKKKGGLLADDMGLGKTVQALALMLANRSTDKKLKTNLIVAPVSVLRVWQGEIETKIKKDANFTSYVFGGAKGKLKTWSEVRFYDAVLVSYQTLAIEFKKHWPAALAVDQKKIPSIPDIKAMNKLKKPNEYWSPFFRDESTFYRIILDEAQNIKNKKTQAAKACCTLYSTYRWALSGTPIQNSMEELYSLIRFLRIAPYNREERFQADIGRPFGKNKKVAYDSEDRRKALQKVQVLLKAIMLRRSKTDKIDGQPILELPPKNVELDETALDGEERDFYVDLENKNQKLAKQLLARKAKGNYSGILTLLLRLRQACIHSELVIIGENKSETSKIVNGKNFERDWYRLYKVALGMNQMRRDIVLESLDKMTCMWCMEQLELESSSVLSGCGHIICSACVAPFTEDAMVQNSARNGNEGAMYLPCRDCHKLTSDKEFVPYKLYDQTVNERFTRNDLYDEYQRAMDQRNSRPVYQTDMTKLKISPKMQQCLDIVKKVFEQSETEKIVIFSQFTAFFDIFGYFLKKMLNTPYLRYTGDMNADKRSEVISTFYREANKRILLISMKAGNSGLTLTCANHVIIVDPFWNPYVEEQAQDRCYRISQTREVFIHRLFVKDSVEDRIAELQNRKREMVDAAMDPSKLKEINGLGTRELGFLFGLNTL</sequence>
<dbReference type="GO" id="GO:0008270">
    <property type="term" value="F:zinc ion binding"/>
    <property type="evidence" value="ECO:0007669"/>
    <property type="project" value="UniProtKB-KW"/>
</dbReference>
<dbReference type="PROSITE" id="PS51194">
    <property type="entry name" value="HELICASE_CTER"/>
    <property type="match status" value="1"/>
</dbReference>
<comment type="similarity">
    <text evidence="1">Belongs to the SNF2/RAD54 helicase family.</text>
</comment>
<dbReference type="Gene3D" id="3.40.50.10810">
    <property type="entry name" value="Tandem AAA-ATPase domain"/>
    <property type="match status" value="1"/>
</dbReference>
<dbReference type="InterPro" id="IPR049730">
    <property type="entry name" value="SNF2/RAD54-like_C"/>
</dbReference>
<feature type="compositionally biased region" description="Polar residues" evidence="9">
    <location>
        <begin position="171"/>
        <end position="183"/>
    </location>
</feature>
<dbReference type="GO" id="GO:0000724">
    <property type="term" value="P:double-strand break repair via homologous recombination"/>
    <property type="evidence" value="ECO:0007669"/>
    <property type="project" value="TreeGrafter"/>
</dbReference>